<dbReference type="AlphaFoldDB" id="A0A6B1FD28"/>
<evidence type="ECO:0000256" key="1">
    <source>
        <dbReference type="SAM" id="MobiDB-lite"/>
    </source>
</evidence>
<feature type="domain" description="KaiA C-terminal" evidence="2">
    <location>
        <begin position="71"/>
        <end position="127"/>
    </location>
</feature>
<gene>
    <name evidence="3" type="ORF">F4162_09555</name>
</gene>
<feature type="region of interest" description="Disordered" evidence="1">
    <location>
        <begin position="1"/>
        <end position="52"/>
    </location>
</feature>
<reference evidence="3" key="1">
    <citation type="submission" date="2019-09" db="EMBL/GenBank/DDBJ databases">
        <title>Characterisation of the sponge microbiome using genome-centric metagenomics.</title>
        <authorList>
            <person name="Engelberts J.P."/>
            <person name="Robbins S.J."/>
            <person name="De Goeij J.M."/>
            <person name="Aranda M."/>
            <person name="Bell S.C."/>
            <person name="Webster N.S."/>
        </authorList>
    </citation>
    <scope>NUCLEOTIDE SEQUENCE</scope>
    <source>
        <strain evidence="3">SB0676_bin_10</strain>
    </source>
</reference>
<feature type="region of interest" description="Disordered" evidence="1">
    <location>
        <begin position="126"/>
        <end position="145"/>
    </location>
</feature>
<organism evidence="3">
    <name type="scientific">Synechococcus sp. SB0676_bin_10</name>
    <dbReference type="NCBI Taxonomy" id="2604869"/>
    <lineage>
        <taxon>Bacteria</taxon>
        <taxon>Bacillati</taxon>
        <taxon>Cyanobacteriota</taxon>
        <taxon>Cyanophyceae</taxon>
        <taxon>Synechococcales</taxon>
        <taxon>Synechococcaceae</taxon>
        <taxon>Synechococcus</taxon>
    </lineage>
</organism>
<dbReference type="InterPro" id="IPR017944">
    <property type="entry name" value="KaiA/RbsU_helical_domain_sf"/>
</dbReference>
<dbReference type="EMBL" id="VYDO01000295">
    <property type="protein sequence ID" value="MYG39174.1"/>
    <property type="molecule type" value="Genomic_DNA"/>
</dbReference>
<feature type="compositionally biased region" description="Basic and acidic residues" evidence="1">
    <location>
        <begin position="136"/>
        <end position="145"/>
    </location>
</feature>
<dbReference type="InterPro" id="IPR020856">
    <property type="entry name" value="Circadian_clock_protein_KaiA_C"/>
</dbReference>
<dbReference type="Pfam" id="PF07688">
    <property type="entry name" value="KaiA"/>
    <property type="match status" value="1"/>
</dbReference>
<protein>
    <recommendedName>
        <fullName evidence="2">KaiA C-terminal domain-containing protein</fullName>
    </recommendedName>
</protein>
<dbReference type="Gene3D" id="1.10.1240.30">
    <property type="entry name" value="KaiA/RbsU domain"/>
    <property type="match status" value="1"/>
</dbReference>
<dbReference type="GO" id="GO:0007623">
    <property type="term" value="P:circadian rhythm"/>
    <property type="evidence" value="ECO:0007669"/>
    <property type="project" value="InterPro"/>
</dbReference>
<comment type="caution">
    <text evidence="3">The sequence shown here is derived from an EMBL/GenBank/DDBJ whole genome shotgun (WGS) entry which is preliminary data.</text>
</comment>
<name>A0A6B1FD28_9SYNE</name>
<sequence>MMKTWRRMAQPGWAPEQAPLQAKRADQQKKSLHSHVLPPPRQGLSPEGPGVAPGAVHRPVAVCWRCSVAGADAPAQLLVKIHIQIMDQLANQLRMEGHSTTSLKDYRLALVDVMARLMETYRNAMAVDQSGSQPPDRLKPLDEPW</sequence>
<accession>A0A6B1FD28</accession>
<dbReference type="PROSITE" id="PS51431">
    <property type="entry name" value="KAIA_C"/>
    <property type="match status" value="1"/>
</dbReference>
<evidence type="ECO:0000259" key="2">
    <source>
        <dbReference type="PROSITE" id="PS51431"/>
    </source>
</evidence>
<evidence type="ECO:0000313" key="3">
    <source>
        <dbReference type="EMBL" id="MYG39174.1"/>
    </source>
</evidence>
<proteinExistence type="predicted"/>
<dbReference type="SUPFAM" id="SSF101215">
    <property type="entry name" value="KaiA/RbsU domain"/>
    <property type="match status" value="1"/>
</dbReference>